<dbReference type="SMART" id="SM00248">
    <property type="entry name" value="ANK"/>
    <property type="match status" value="1"/>
</dbReference>
<evidence type="ECO:0000256" key="8">
    <source>
        <dbReference type="PROSITE-ProRule" id="PRU01240"/>
    </source>
</evidence>
<dbReference type="GO" id="GO:0004252">
    <property type="term" value="F:serine-type endopeptidase activity"/>
    <property type="evidence" value="ECO:0007669"/>
    <property type="project" value="UniProtKB-UniRule"/>
</dbReference>
<proteinExistence type="inferred from homology"/>
<keyword evidence="6" id="KW-0865">Zymogen</keyword>
<feature type="active site" description="Charge relay system" evidence="8">
    <location>
        <position position="645"/>
    </location>
</feature>
<dbReference type="GeneID" id="93574141"/>
<dbReference type="PRINTS" id="PR00723">
    <property type="entry name" value="SUBTILISIN"/>
</dbReference>
<reference evidence="12" key="1">
    <citation type="journal article" date="2017" name="Genome Biol.">
        <title>Comparative genomics reveals high biological diversity and specific adaptations in the industrially and medically important fungal genus Aspergillus.</title>
        <authorList>
            <person name="de Vries R.P."/>
            <person name="Riley R."/>
            <person name="Wiebenga A."/>
            <person name="Aguilar-Osorio G."/>
            <person name="Amillis S."/>
            <person name="Uchima C.A."/>
            <person name="Anderluh G."/>
            <person name="Asadollahi M."/>
            <person name="Askin M."/>
            <person name="Barry K."/>
            <person name="Battaglia E."/>
            <person name="Bayram O."/>
            <person name="Benocci T."/>
            <person name="Braus-Stromeyer S.A."/>
            <person name="Caldana C."/>
            <person name="Canovas D."/>
            <person name="Cerqueira G.C."/>
            <person name="Chen F."/>
            <person name="Chen W."/>
            <person name="Choi C."/>
            <person name="Clum A."/>
            <person name="Dos Santos R.A."/>
            <person name="Damasio A.R."/>
            <person name="Diallinas G."/>
            <person name="Emri T."/>
            <person name="Fekete E."/>
            <person name="Flipphi M."/>
            <person name="Freyberg S."/>
            <person name="Gallo A."/>
            <person name="Gournas C."/>
            <person name="Habgood R."/>
            <person name="Hainaut M."/>
            <person name="Harispe M.L."/>
            <person name="Henrissat B."/>
            <person name="Hilden K.S."/>
            <person name="Hope R."/>
            <person name="Hossain A."/>
            <person name="Karabika E."/>
            <person name="Karaffa L."/>
            <person name="Karanyi Z."/>
            <person name="Krasevec N."/>
            <person name="Kuo A."/>
            <person name="Kusch H."/>
            <person name="LaButti K."/>
            <person name="Lagendijk E.L."/>
            <person name="Lapidus A."/>
            <person name="Levasseur A."/>
            <person name="Lindquist E."/>
            <person name="Lipzen A."/>
            <person name="Logrieco A.F."/>
            <person name="MacCabe A."/>
            <person name="Maekelae M.R."/>
            <person name="Malavazi I."/>
            <person name="Melin P."/>
            <person name="Meyer V."/>
            <person name="Mielnichuk N."/>
            <person name="Miskei M."/>
            <person name="Molnar A.P."/>
            <person name="Mule G."/>
            <person name="Ngan C.Y."/>
            <person name="Orejas M."/>
            <person name="Orosz E."/>
            <person name="Ouedraogo J.P."/>
            <person name="Overkamp K.M."/>
            <person name="Park H.-S."/>
            <person name="Perrone G."/>
            <person name="Piumi F."/>
            <person name="Punt P.J."/>
            <person name="Ram A.F."/>
            <person name="Ramon A."/>
            <person name="Rauscher S."/>
            <person name="Record E."/>
            <person name="Riano-Pachon D.M."/>
            <person name="Robert V."/>
            <person name="Roehrig J."/>
            <person name="Ruller R."/>
            <person name="Salamov A."/>
            <person name="Salih N.S."/>
            <person name="Samson R.A."/>
            <person name="Sandor E."/>
            <person name="Sanguinetti M."/>
            <person name="Schuetze T."/>
            <person name="Sepcic K."/>
            <person name="Shelest E."/>
            <person name="Sherlock G."/>
            <person name="Sophianopoulou V."/>
            <person name="Squina F.M."/>
            <person name="Sun H."/>
            <person name="Susca A."/>
            <person name="Todd R.B."/>
            <person name="Tsang A."/>
            <person name="Unkles S.E."/>
            <person name="van de Wiele N."/>
            <person name="van Rossen-Uffink D."/>
            <person name="Oliveira J.V."/>
            <person name="Vesth T.C."/>
            <person name="Visser J."/>
            <person name="Yu J.-H."/>
            <person name="Zhou M."/>
            <person name="Andersen M.R."/>
            <person name="Archer D.B."/>
            <person name="Baker S.E."/>
            <person name="Benoit I."/>
            <person name="Brakhage A.A."/>
            <person name="Braus G.H."/>
            <person name="Fischer R."/>
            <person name="Frisvad J.C."/>
            <person name="Goldman G.H."/>
            <person name="Houbraken J."/>
            <person name="Oakley B."/>
            <person name="Pocsi I."/>
            <person name="Scazzocchio C."/>
            <person name="Seiboth B."/>
            <person name="vanKuyk P.A."/>
            <person name="Wortman J."/>
            <person name="Dyer P.S."/>
            <person name="Grigoriev I.V."/>
        </authorList>
    </citation>
    <scope>NUCLEOTIDE SEQUENCE [LARGE SCALE GENOMIC DNA]</scope>
    <source>
        <strain evidence="12">CBS 101740 / IMI 381727 / IBT 21946</strain>
    </source>
</reference>
<dbReference type="PANTHER" id="PTHR43399">
    <property type="entry name" value="SUBTILISIN-RELATED"/>
    <property type="match status" value="1"/>
</dbReference>
<keyword evidence="4 8" id="KW-0378">Hydrolase</keyword>
<name>A0A1L9V2E5_ASPBC</name>
<protein>
    <recommendedName>
        <fullName evidence="10">Peptidase S8/S53 domain-containing protein</fullName>
    </recommendedName>
</protein>
<evidence type="ECO:0000256" key="1">
    <source>
        <dbReference type="ARBA" id="ARBA00011073"/>
    </source>
</evidence>
<dbReference type="SUPFAM" id="SSF48403">
    <property type="entry name" value="Ankyrin repeat"/>
    <property type="match status" value="1"/>
</dbReference>
<organism evidence="11 12">
    <name type="scientific">Aspergillus brasiliensis (strain CBS 101740 / IMI 381727 / IBT 21946)</name>
    <dbReference type="NCBI Taxonomy" id="767769"/>
    <lineage>
        <taxon>Eukaryota</taxon>
        <taxon>Fungi</taxon>
        <taxon>Dikarya</taxon>
        <taxon>Ascomycota</taxon>
        <taxon>Pezizomycotina</taxon>
        <taxon>Eurotiomycetes</taxon>
        <taxon>Eurotiomycetidae</taxon>
        <taxon>Eurotiales</taxon>
        <taxon>Aspergillaceae</taxon>
        <taxon>Aspergillus</taxon>
        <taxon>Aspergillus subgen. Circumdati</taxon>
    </lineage>
</organism>
<dbReference type="GO" id="GO:0006508">
    <property type="term" value="P:proteolysis"/>
    <property type="evidence" value="ECO:0007669"/>
    <property type="project" value="UniProtKB-KW"/>
</dbReference>
<dbReference type="Proteomes" id="UP000184499">
    <property type="component" value="Unassembled WGS sequence"/>
</dbReference>
<evidence type="ECO:0000313" key="11">
    <source>
        <dbReference type="EMBL" id="OJJ78086.1"/>
    </source>
</evidence>
<dbReference type="STRING" id="767769.A0A1L9V2E5"/>
<dbReference type="SUPFAM" id="SSF52743">
    <property type="entry name" value="Subtilisin-like"/>
    <property type="match status" value="1"/>
</dbReference>
<dbReference type="InterPro" id="IPR036852">
    <property type="entry name" value="Peptidase_S8/S53_dom_sf"/>
</dbReference>
<dbReference type="Gene3D" id="1.25.40.20">
    <property type="entry name" value="Ankyrin repeat-containing domain"/>
    <property type="match status" value="1"/>
</dbReference>
<keyword evidence="2 8" id="KW-0645">Protease</keyword>
<dbReference type="InterPro" id="IPR015500">
    <property type="entry name" value="Peptidase_S8_subtilisin-rel"/>
</dbReference>
<dbReference type="InterPro" id="IPR036770">
    <property type="entry name" value="Ankyrin_rpt-contain_sf"/>
</dbReference>
<keyword evidence="12" id="KW-1185">Reference proteome</keyword>
<gene>
    <name evidence="11" type="ORF">ASPBRDRAFT_202930</name>
</gene>
<dbReference type="Pfam" id="PF00023">
    <property type="entry name" value="Ank"/>
    <property type="match status" value="1"/>
</dbReference>
<evidence type="ECO:0000256" key="9">
    <source>
        <dbReference type="SAM" id="MobiDB-lite"/>
    </source>
</evidence>
<feature type="compositionally biased region" description="Acidic residues" evidence="9">
    <location>
        <begin position="1"/>
        <end position="14"/>
    </location>
</feature>
<feature type="active site" description="Charge relay system" evidence="8">
    <location>
        <position position="807"/>
    </location>
</feature>
<evidence type="ECO:0000256" key="5">
    <source>
        <dbReference type="ARBA" id="ARBA00022825"/>
    </source>
</evidence>
<dbReference type="InterPro" id="IPR051048">
    <property type="entry name" value="Peptidase_S8/S53_subtilisin"/>
</dbReference>
<sequence>MSHDQDDDMLDFSDDDGHDKAFNHGTSADQVQAHFEHLMSDIESLWDREVVSKQREDPIRYEIRRRVQEFKYIENVTLGQDTLLHLLALKPGTTIWLRHLTGNVIHHRPKLVGALNKQGHSSLYVAIRQRNPAYLDGLKTVAKQFQQKPELRERIRASLEEECLKKGDTFLHEAMSCQVLTTDYKMLLIEIAPSKAFHLLGSQGFTPLHHAVSYDNCSIGQDQVVELLLDKSPDSAVGLPASNGLSAYQWHQKSRNNNGTPSLHTAGQQMANTRVGTVSQSHRDTGAIKLAKDFSSGISKDAADRVRQVLKLWYLRHRTPIQVLDHLNGDDNDNRAFWFDYGSSPANNYMPTSRAFRKAFSDIVFEPTLKYVAFPDVSVDLNAETDKTLREDKTIIGRKDMIFFFNWLREQQVERIFKVCVEDLNNPHTDEAIEQALAGFQIEQLDWQKIDLCPKCILRVGDKIETLHLQWSGSNIALRGWSEPAGLAQLPNLRNIIIQRRKETDSPTRERENEEEFRDRFEEAWKMRGANHVERPMPSIKWVPHYTSYTTEAIGEGSATSQDIRSNNAWIKCLQNFKAQLPRSVTVAPHLGGKDLAGPIRLGLIDDGVDVAHPDLNSYKFTGASFYPYNDNERVWPYWNSTSGHGTVMARMIHLIAPNVRLHICRLETQYTASDQRVQVVPESAVQAINAAIDRKVHILCISWTIPRPKETQLQQAFIDAITRAIKNNILVFCSGSDQGQRADETYPLNCASGVFRIGAAKDSGEICDYVADQEKLDFAFPGHEVLIKNPAAFDEIKRFSSHTGSSVATALASGFAALIMECVRIGCAHELRKRGDRQLPGNDWQKIHTRDVMAGAFRIIRAMENTTGKYVAVEKVFTNATKALEGEDDYGKCVKISQFVQQLLQTSLE</sequence>
<feature type="domain" description="Peptidase S8/S53" evidence="10">
    <location>
        <begin position="602"/>
        <end position="824"/>
    </location>
</feature>
<evidence type="ECO:0000256" key="7">
    <source>
        <dbReference type="PROSITE-ProRule" id="PRU00023"/>
    </source>
</evidence>
<dbReference type="InterPro" id="IPR002110">
    <property type="entry name" value="Ankyrin_rpt"/>
</dbReference>
<feature type="region of interest" description="Disordered" evidence="9">
    <location>
        <begin position="1"/>
        <end position="24"/>
    </location>
</feature>
<accession>A0A1L9V2E5</accession>
<dbReference type="InterPro" id="IPR000209">
    <property type="entry name" value="Peptidase_S8/S53_dom"/>
</dbReference>
<evidence type="ECO:0000256" key="3">
    <source>
        <dbReference type="ARBA" id="ARBA00022729"/>
    </source>
</evidence>
<dbReference type="OrthoDB" id="4510452at2759"/>
<dbReference type="Gene3D" id="3.40.50.200">
    <property type="entry name" value="Peptidase S8/S53 domain"/>
    <property type="match status" value="1"/>
</dbReference>
<evidence type="ECO:0000256" key="6">
    <source>
        <dbReference type="ARBA" id="ARBA00023145"/>
    </source>
</evidence>
<feature type="active site" description="Charge relay system" evidence="8">
    <location>
        <position position="606"/>
    </location>
</feature>
<evidence type="ECO:0000256" key="4">
    <source>
        <dbReference type="ARBA" id="ARBA00022801"/>
    </source>
</evidence>
<dbReference type="PROSITE" id="PS51892">
    <property type="entry name" value="SUBTILASE"/>
    <property type="match status" value="1"/>
</dbReference>
<dbReference type="AlphaFoldDB" id="A0A1L9V2E5"/>
<dbReference type="PANTHER" id="PTHR43399:SF4">
    <property type="entry name" value="CELL WALL-ASSOCIATED PROTEASE"/>
    <property type="match status" value="1"/>
</dbReference>
<evidence type="ECO:0000259" key="10">
    <source>
        <dbReference type="Pfam" id="PF00082"/>
    </source>
</evidence>
<dbReference type="RefSeq" id="XP_067485333.1">
    <property type="nucleotide sequence ID" value="XM_067621653.1"/>
</dbReference>
<feature type="repeat" description="ANK" evidence="7">
    <location>
        <begin position="203"/>
        <end position="234"/>
    </location>
</feature>
<dbReference type="PROSITE" id="PS50297">
    <property type="entry name" value="ANK_REP_REGION"/>
    <property type="match status" value="1"/>
</dbReference>
<dbReference type="Pfam" id="PF00082">
    <property type="entry name" value="Peptidase_S8"/>
    <property type="match status" value="1"/>
</dbReference>
<evidence type="ECO:0000256" key="2">
    <source>
        <dbReference type="ARBA" id="ARBA00022670"/>
    </source>
</evidence>
<dbReference type="PROSITE" id="PS50088">
    <property type="entry name" value="ANK_REPEAT"/>
    <property type="match status" value="1"/>
</dbReference>
<comment type="similarity">
    <text evidence="1 8">Belongs to the peptidase S8 family.</text>
</comment>
<dbReference type="CDD" id="cd07491">
    <property type="entry name" value="Peptidases_S8_7"/>
    <property type="match status" value="1"/>
</dbReference>
<dbReference type="EMBL" id="KV878679">
    <property type="protein sequence ID" value="OJJ78086.1"/>
    <property type="molecule type" value="Genomic_DNA"/>
</dbReference>
<evidence type="ECO:0000313" key="12">
    <source>
        <dbReference type="Proteomes" id="UP000184499"/>
    </source>
</evidence>
<keyword evidence="7" id="KW-0040">ANK repeat</keyword>
<keyword evidence="3" id="KW-0732">Signal</keyword>
<keyword evidence="5 8" id="KW-0720">Serine protease</keyword>
<dbReference type="VEuPathDB" id="FungiDB:ASPBRDRAFT_202930"/>